<keyword evidence="5" id="KW-1185">Reference proteome</keyword>
<accession>A0A9W8JQ95</accession>
<feature type="transmembrane region" description="Helical" evidence="2">
    <location>
        <begin position="348"/>
        <end position="372"/>
    </location>
</feature>
<dbReference type="AlphaFoldDB" id="A0A9W8JQ95"/>
<feature type="compositionally biased region" description="Pro residues" evidence="1">
    <location>
        <begin position="46"/>
        <end position="55"/>
    </location>
</feature>
<evidence type="ECO:0000256" key="3">
    <source>
        <dbReference type="SAM" id="SignalP"/>
    </source>
</evidence>
<dbReference type="Proteomes" id="UP001148786">
    <property type="component" value="Unassembled WGS sequence"/>
</dbReference>
<feature type="compositionally biased region" description="Low complexity" evidence="1">
    <location>
        <begin position="56"/>
        <end position="83"/>
    </location>
</feature>
<evidence type="ECO:0000313" key="4">
    <source>
        <dbReference type="EMBL" id="KAJ3493709.1"/>
    </source>
</evidence>
<gene>
    <name evidence="4" type="ORF">NLJ89_g10955</name>
</gene>
<keyword evidence="3" id="KW-0732">Signal</keyword>
<organism evidence="4 5">
    <name type="scientific">Agrocybe chaxingu</name>
    <dbReference type="NCBI Taxonomy" id="84603"/>
    <lineage>
        <taxon>Eukaryota</taxon>
        <taxon>Fungi</taxon>
        <taxon>Dikarya</taxon>
        <taxon>Basidiomycota</taxon>
        <taxon>Agaricomycotina</taxon>
        <taxon>Agaricomycetes</taxon>
        <taxon>Agaricomycetidae</taxon>
        <taxon>Agaricales</taxon>
        <taxon>Agaricineae</taxon>
        <taxon>Strophariaceae</taxon>
        <taxon>Agrocybe</taxon>
    </lineage>
</organism>
<evidence type="ECO:0000256" key="2">
    <source>
        <dbReference type="SAM" id="Phobius"/>
    </source>
</evidence>
<keyword evidence="2" id="KW-1133">Transmembrane helix</keyword>
<evidence type="ECO:0000256" key="1">
    <source>
        <dbReference type="SAM" id="MobiDB-lite"/>
    </source>
</evidence>
<reference evidence="4" key="1">
    <citation type="submission" date="2022-07" db="EMBL/GenBank/DDBJ databases">
        <title>Genome Sequence of Agrocybe chaxingu.</title>
        <authorList>
            <person name="Buettner E."/>
        </authorList>
    </citation>
    <scope>NUCLEOTIDE SEQUENCE</scope>
    <source>
        <strain evidence="4">MP-N11</strain>
    </source>
</reference>
<name>A0A9W8JQ95_9AGAR</name>
<protein>
    <submittedName>
        <fullName evidence="4">Uncharacterized protein</fullName>
    </submittedName>
</protein>
<comment type="caution">
    <text evidence="4">The sequence shown here is derived from an EMBL/GenBank/DDBJ whole genome shotgun (WGS) entry which is preliminary data.</text>
</comment>
<evidence type="ECO:0000313" key="5">
    <source>
        <dbReference type="Proteomes" id="UP001148786"/>
    </source>
</evidence>
<keyword evidence="2" id="KW-0472">Membrane</keyword>
<proteinExistence type="predicted"/>
<keyword evidence="2" id="KW-0812">Transmembrane</keyword>
<feature type="region of interest" description="Disordered" evidence="1">
    <location>
        <begin position="46"/>
        <end position="85"/>
    </location>
</feature>
<dbReference type="EMBL" id="JANKHO010002231">
    <property type="protein sequence ID" value="KAJ3493709.1"/>
    <property type="molecule type" value="Genomic_DNA"/>
</dbReference>
<sequence length="424" mass="45817">MGTSQFPRRRRLLFVLLSIPLVTAQDPDTRTSTFLFGATLPPPIPTLAPPAPVPTEAPSSANTFLASAPSSSASSTHSGPSSARPTYTFPFPIPSGVARTASGKPIPCSPKNVKLNPSSHKLISECTETMFCAQPPEAPVNATGLGMCFPRLCRRDEYPFGYANFGGGSKLKVLQSKGMKVPDTTVDLPPMCGKGEFCPDNGSGCRLQVAVGGKCELGRDEQCALPSPSSDGGSTSNRAVCLNLSCTSATQQLNEPCKFENTTYVSDINKNVAGGGQFISFVFKHNCLSPDFFCDPTSKSPNGGGATCQRTRNLGEQCTFDAQCELGNCATPNNVCALPPQTPKRIPAWEWVAIGLFVALFMISLCLILLFIHRRHRYQQYQELRQYYHDQMSLRRSLLALHTAAAEGFFKNTGDSSFDEKQVY</sequence>
<feature type="signal peptide" evidence="3">
    <location>
        <begin position="1"/>
        <end position="24"/>
    </location>
</feature>
<feature type="chain" id="PRO_5040936040" evidence="3">
    <location>
        <begin position="25"/>
        <end position="424"/>
    </location>
</feature>
<dbReference type="OrthoDB" id="195231at2759"/>